<keyword evidence="8" id="KW-1185">Reference proteome</keyword>
<protein>
    <submittedName>
        <fullName evidence="7">Methyl-accepting chemotaxis protein</fullName>
    </submittedName>
</protein>
<dbReference type="EMBL" id="PQFZ01000008">
    <property type="protein sequence ID" value="POR50822.1"/>
    <property type="molecule type" value="Genomic_DNA"/>
</dbReference>
<feature type="domain" description="HAMP" evidence="6">
    <location>
        <begin position="230"/>
        <end position="283"/>
    </location>
</feature>
<feature type="transmembrane region" description="Helical" evidence="4">
    <location>
        <begin position="208"/>
        <end position="233"/>
    </location>
</feature>
<keyword evidence="4" id="KW-0812">Transmembrane</keyword>
<dbReference type="GO" id="GO:0006935">
    <property type="term" value="P:chemotaxis"/>
    <property type="evidence" value="ECO:0007669"/>
    <property type="project" value="UniProtKB-KW"/>
</dbReference>
<evidence type="ECO:0000259" key="6">
    <source>
        <dbReference type="PROSITE" id="PS50885"/>
    </source>
</evidence>
<dbReference type="OrthoDB" id="8320983at2"/>
<comment type="caution">
    <text evidence="7">The sequence shown here is derived from an EMBL/GenBank/DDBJ whole genome shotgun (WGS) entry which is preliminary data.</text>
</comment>
<dbReference type="InterPro" id="IPR004089">
    <property type="entry name" value="MCPsignal_dom"/>
</dbReference>
<dbReference type="PROSITE" id="PS50111">
    <property type="entry name" value="CHEMOTAXIS_TRANSDUC_2"/>
    <property type="match status" value="1"/>
</dbReference>
<evidence type="ECO:0000256" key="3">
    <source>
        <dbReference type="PROSITE-ProRule" id="PRU00284"/>
    </source>
</evidence>
<evidence type="ECO:0000259" key="5">
    <source>
        <dbReference type="PROSITE" id="PS50111"/>
    </source>
</evidence>
<comment type="similarity">
    <text evidence="2">Belongs to the methyl-accepting chemotaxis (MCP) protein family.</text>
</comment>
<feature type="domain" description="Methyl-accepting transducer" evidence="5">
    <location>
        <begin position="403"/>
        <end position="632"/>
    </location>
</feature>
<dbReference type="PANTHER" id="PTHR43531">
    <property type="entry name" value="PROTEIN ICFG"/>
    <property type="match status" value="1"/>
</dbReference>
<evidence type="ECO:0000256" key="4">
    <source>
        <dbReference type="SAM" id="Phobius"/>
    </source>
</evidence>
<dbReference type="Pfam" id="PF00015">
    <property type="entry name" value="MCPsignal"/>
    <property type="match status" value="1"/>
</dbReference>
<name>A0A2S4M7W5_9HYPH</name>
<evidence type="ECO:0000256" key="2">
    <source>
        <dbReference type="ARBA" id="ARBA00029447"/>
    </source>
</evidence>
<dbReference type="InterPro" id="IPR051310">
    <property type="entry name" value="MCP_chemotaxis"/>
</dbReference>
<feature type="transmembrane region" description="Helical" evidence="4">
    <location>
        <begin position="33"/>
        <end position="51"/>
    </location>
</feature>
<dbReference type="Pfam" id="PF00672">
    <property type="entry name" value="HAMP"/>
    <property type="match status" value="1"/>
</dbReference>
<dbReference type="InterPro" id="IPR003660">
    <property type="entry name" value="HAMP_dom"/>
</dbReference>
<dbReference type="Gene3D" id="1.10.287.950">
    <property type="entry name" value="Methyl-accepting chemotaxis protein"/>
    <property type="match status" value="1"/>
</dbReference>
<keyword evidence="4" id="KW-1133">Transmembrane helix</keyword>
<dbReference type="SMART" id="SM00283">
    <property type="entry name" value="MA"/>
    <property type="match status" value="1"/>
</dbReference>
<gene>
    <name evidence="7" type="ORF">CYD53_10870</name>
</gene>
<dbReference type="Proteomes" id="UP000236919">
    <property type="component" value="Unassembled WGS sequence"/>
</dbReference>
<keyword evidence="3" id="KW-0807">Transducer</keyword>
<evidence type="ECO:0000313" key="8">
    <source>
        <dbReference type="Proteomes" id="UP000236919"/>
    </source>
</evidence>
<reference evidence="7 8" key="1">
    <citation type="submission" date="2018-01" db="EMBL/GenBank/DDBJ databases">
        <title>Genomic Encyclopedia of Type Strains, Phase III (KMG-III): the genomes of soil and plant-associated and newly described type strains.</title>
        <authorList>
            <person name="Whitman W."/>
        </authorList>
    </citation>
    <scope>NUCLEOTIDE SEQUENCE [LARGE SCALE GENOMIC DNA]</scope>
    <source>
        <strain evidence="7 8">1131</strain>
    </source>
</reference>
<dbReference type="Gene3D" id="6.10.340.10">
    <property type="match status" value="1"/>
</dbReference>
<evidence type="ECO:0000256" key="1">
    <source>
        <dbReference type="ARBA" id="ARBA00022481"/>
    </source>
</evidence>
<evidence type="ECO:0000313" key="7">
    <source>
        <dbReference type="EMBL" id="POR50822.1"/>
    </source>
</evidence>
<dbReference type="GO" id="GO:0016020">
    <property type="term" value="C:membrane"/>
    <property type="evidence" value="ECO:0007669"/>
    <property type="project" value="InterPro"/>
</dbReference>
<organism evidence="7 8">
    <name type="scientific">Bosea psychrotolerans</name>
    <dbReference type="NCBI Taxonomy" id="1871628"/>
    <lineage>
        <taxon>Bacteria</taxon>
        <taxon>Pseudomonadati</taxon>
        <taxon>Pseudomonadota</taxon>
        <taxon>Alphaproteobacteria</taxon>
        <taxon>Hyphomicrobiales</taxon>
        <taxon>Boseaceae</taxon>
        <taxon>Bosea</taxon>
    </lineage>
</organism>
<accession>A0A2S4M7W5</accession>
<sequence length="658" mass="69176">MCSGDWGVFAERRSKIGYQMSLLRQHHSLKTEMLALFAVILGMVIAAGVIVQRSHSLLIAGARDAVWEASTPPSQVFSVVNGLGAIREYLGFALHGDEFDIAAVRKFEADSKSIWSELAALSAFFPPAVMAEVEIATKRFESYHSSYSKTAELIAAGKLDAARENYYGSEARAFREIGPQATKLLSVMSARIMQESDRLEATAASSTIQLITIAAAMIGLMVAGGLMVVVRLLGPLATLNRAIIRLSRNEFGQEVPANSGIKEIADMAASFKILEAALVERQNLEVENKLARQTDEQRSMAIAAAARSVQAVVSSASRGEFGDRAKAAAGLGELSMIVDGLNQVCQSTGEFLDELYRCATGLASGDLSQRFNAAFEGRYATVACGLDAAMRDLGATIQEAKATSEKTATRAGEIKRLAEDIAERSESQAVTIEQLNLAVTAFASGVAATADAAQGLVETAQTASHSASAGSRLASDALAAMATIEASSQRVGEVAGVINSIALQTNLLALNASVEAARAGEHGKGFAVVAAEIRRLAIQVAEASRSVRVMAADTQVQVGESSDKVRQAATALTGIASIVQSMNGVVIDIADAANEQANAVNQIGNSVRSLDEIKQKNMASSEANAAVASNLLSSATELAEKMQRFSTGEFAISANLTE</sequence>
<proteinExistence type="inferred from homology"/>
<keyword evidence="1" id="KW-0488">Methylation</keyword>
<dbReference type="PANTHER" id="PTHR43531:SF14">
    <property type="entry name" value="METHYL-ACCEPTING CHEMOTAXIS PROTEIN I-RELATED"/>
    <property type="match status" value="1"/>
</dbReference>
<dbReference type="AlphaFoldDB" id="A0A2S4M7W5"/>
<dbReference type="SUPFAM" id="SSF58104">
    <property type="entry name" value="Methyl-accepting chemotaxis protein (MCP) signaling domain"/>
    <property type="match status" value="1"/>
</dbReference>
<keyword evidence="4" id="KW-0472">Membrane</keyword>
<dbReference type="PROSITE" id="PS50885">
    <property type="entry name" value="HAMP"/>
    <property type="match status" value="1"/>
</dbReference>
<dbReference type="GO" id="GO:0007165">
    <property type="term" value="P:signal transduction"/>
    <property type="evidence" value="ECO:0007669"/>
    <property type="project" value="UniProtKB-KW"/>
</dbReference>